<dbReference type="EMBL" id="MCFD01000005">
    <property type="protein sequence ID" value="ORX70872.1"/>
    <property type="molecule type" value="Genomic_DNA"/>
</dbReference>
<feature type="transmembrane region" description="Helical" evidence="1">
    <location>
        <begin position="235"/>
        <end position="255"/>
    </location>
</feature>
<sequence>MAIAEVKKRMHPLLTCGYSACHRNHCMEARDDGADAAEECRGLLQAKYFIVCCKCLQYRIELPIRLCFLAIIQIPFSNFHIHSSPYTLANTMSATPSSRDSYAVMSFTGGSSSPAEKPIYFAAVAISLLNIPAILYALWNRKYLPIKVKNVWVTAVIGFGCCIFNISYGAVSGMAGYEGIFSHCKLWSAWMMLALGLGIMLPAMVLRLVFYYRVFILKTGAAGPGSVLAKHIKMYWPFYILWLPLLCVCVVAEILPDKHTIFKINIQGADVCMMASPLSYFIISYYCFMALLACGMYIRMRSVAKVFNEFKLGLWIVATFLINCAFDLTIVFMGGSKYPWGRIVPTILYLLTYNGYFWLIIGPPIFNHMFRREAALREIIDTMHKDGFLAQQGQLGNVRRNLYGLNTTSSATKMSTPIHSKTPFEQSARLESMRGENFPYERMETSNHTDTSLNTPESLYSKTNRYII</sequence>
<name>A0A1Y1WBQ9_9FUNG</name>
<dbReference type="RefSeq" id="XP_040744451.1">
    <property type="nucleotide sequence ID" value="XM_040891041.1"/>
</dbReference>
<evidence type="ECO:0000313" key="2">
    <source>
        <dbReference type="EMBL" id="ORX70872.1"/>
    </source>
</evidence>
<evidence type="ECO:0000313" key="3">
    <source>
        <dbReference type="Proteomes" id="UP000193922"/>
    </source>
</evidence>
<dbReference type="GeneID" id="63807689"/>
<dbReference type="OrthoDB" id="5588958at2759"/>
<feature type="transmembrane region" description="Helical" evidence="1">
    <location>
        <begin position="62"/>
        <end position="81"/>
    </location>
</feature>
<keyword evidence="3" id="KW-1185">Reference proteome</keyword>
<proteinExistence type="predicted"/>
<organism evidence="2 3">
    <name type="scientific">Linderina pennispora</name>
    <dbReference type="NCBI Taxonomy" id="61395"/>
    <lineage>
        <taxon>Eukaryota</taxon>
        <taxon>Fungi</taxon>
        <taxon>Fungi incertae sedis</taxon>
        <taxon>Zoopagomycota</taxon>
        <taxon>Kickxellomycotina</taxon>
        <taxon>Kickxellomycetes</taxon>
        <taxon>Kickxellales</taxon>
        <taxon>Kickxellaceae</taxon>
        <taxon>Linderina</taxon>
    </lineage>
</organism>
<keyword evidence="1" id="KW-1133">Transmembrane helix</keyword>
<protein>
    <recommendedName>
        <fullName evidence="4">G-protein coupled receptors family 3 profile domain-containing protein</fullName>
    </recommendedName>
</protein>
<evidence type="ECO:0008006" key="4">
    <source>
        <dbReference type="Google" id="ProtNLM"/>
    </source>
</evidence>
<feature type="transmembrane region" description="Helical" evidence="1">
    <location>
        <begin position="278"/>
        <end position="300"/>
    </location>
</feature>
<evidence type="ECO:0000256" key="1">
    <source>
        <dbReference type="SAM" id="Phobius"/>
    </source>
</evidence>
<keyword evidence="1" id="KW-0812">Transmembrane</keyword>
<feature type="transmembrane region" description="Helical" evidence="1">
    <location>
        <begin position="312"/>
        <end position="335"/>
    </location>
</feature>
<keyword evidence="1" id="KW-0472">Membrane</keyword>
<feature type="transmembrane region" description="Helical" evidence="1">
    <location>
        <begin position="190"/>
        <end position="214"/>
    </location>
</feature>
<dbReference type="Proteomes" id="UP000193922">
    <property type="component" value="Unassembled WGS sequence"/>
</dbReference>
<comment type="caution">
    <text evidence="2">The sequence shown here is derived from an EMBL/GenBank/DDBJ whole genome shotgun (WGS) entry which is preliminary data.</text>
</comment>
<reference evidence="2 3" key="1">
    <citation type="submission" date="2016-07" db="EMBL/GenBank/DDBJ databases">
        <title>Pervasive Adenine N6-methylation of Active Genes in Fungi.</title>
        <authorList>
            <consortium name="DOE Joint Genome Institute"/>
            <person name="Mondo S.J."/>
            <person name="Dannebaum R.O."/>
            <person name="Kuo R.C."/>
            <person name="Labutti K."/>
            <person name="Haridas S."/>
            <person name="Kuo A."/>
            <person name="Salamov A."/>
            <person name="Ahrendt S.R."/>
            <person name="Lipzen A."/>
            <person name="Sullivan W."/>
            <person name="Andreopoulos W.B."/>
            <person name="Clum A."/>
            <person name="Lindquist E."/>
            <person name="Daum C."/>
            <person name="Ramamoorthy G.K."/>
            <person name="Gryganskyi A."/>
            <person name="Culley D."/>
            <person name="Magnuson J.K."/>
            <person name="James T.Y."/>
            <person name="O'Malley M.A."/>
            <person name="Stajich J.E."/>
            <person name="Spatafora J.W."/>
            <person name="Visel A."/>
            <person name="Grigoriev I.V."/>
        </authorList>
    </citation>
    <scope>NUCLEOTIDE SEQUENCE [LARGE SCALE GENOMIC DNA]</scope>
    <source>
        <strain evidence="2 3">ATCC 12442</strain>
    </source>
</reference>
<feature type="transmembrane region" description="Helical" evidence="1">
    <location>
        <begin position="151"/>
        <end position="170"/>
    </location>
</feature>
<gene>
    <name evidence="2" type="ORF">DL89DRAFT_315553</name>
</gene>
<feature type="transmembrane region" description="Helical" evidence="1">
    <location>
        <begin position="119"/>
        <end position="139"/>
    </location>
</feature>
<feature type="transmembrane region" description="Helical" evidence="1">
    <location>
        <begin position="347"/>
        <end position="366"/>
    </location>
</feature>
<dbReference type="AlphaFoldDB" id="A0A1Y1WBQ9"/>
<accession>A0A1Y1WBQ9</accession>